<dbReference type="EMBL" id="SLUB01000001">
    <property type="protein sequence ID" value="THE15300.1"/>
    <property type="molecule type" value="Genomic_DNA"/>
</dbReference>
<keyword evidence="2" id="KW-0812">Transmembrane</keyword>
<evidence type="ECO:0000313" key="4">
    <source>
        <dbReference type="Proteomes" id="UP000306477"/>
    </source>
</evidence>
<accession>A0A4S3PZC2</accession>
<evidence type="ECO:0000256" key="1">
    <source>
        <dbReference type="SAM" id="MobiDB-lite"/>
    </source>
</evidence>
<dbReference type="InterPro" id="IPR014717">
    <property type="entry name" value="Transl_elong_EF1B/ribsomal_bS6"/>
</dbReference>
<reference evidence="3 4" key="1">
    <citation type="journal article" date="2019" name="Indoor Air">
        <title>Impacts of indoor surface finishes on bacterial viability.</title>
        <authorList>
            <person name="Hu J."/>
            <person name="Maamar S.B."/>
            <person name="Glawe A.J."/>
            <person name="Gottel N."/>
            <person name="Gilbert J.A."/>
            <person name="Hartmann E.M."/>
        </authorList>
    </citation>
    <scope>NUCLEOTIDE SEQUENCE [LARGE SCALE GENOMIC DNA]</scope>
    <source>
        <strain evidence="3 4">AF060A6</strain>
    </source>
</reference>
<protein>
    <recommendedName>
        <fullName evidence="5">Pilus assembly protein PilO</fullName>
    </recommendedName>
</protein>
<sequence length="263" mass="29672">MTLHFSRKQLIYLVLTIVVLLGVFYLSYLLLVKPVKLKISQLENSVKTEQRLLDVISDKRSNDAPVISSTEIQKRIPVIPLVEQIVLDVQQAETLSKSRVIDMSYSESEFTLIDEILPEEQQGETSPENATENNQETNDNGTTDDPMEEGETVDPELIDGLNQITVTLHVQSPNYEELEKFLSAIEHQKRITRVNSLSFTGPPELVSVEQVAEQLVYDVTISTFYMPKYTELAEEAPKLTVPSPSNKKNPLAPGLEKKDENNQ</sequence>
<dbReference type="Proteomes" id="UP000306477">
    <property type="component" value="Unassembled WGS sequence"/>
</dbReference>
<proteinExistence type="predicted"/>
<keyword evidence="2" id="KW-1133">Transmembrane helix</keyword>
<feature type="compositionally biased region" description="Polar residues" evidence="1">
    <location>
        <begin position="123"/>
        <end position="143"/>
    </location>
</feature>
<organism evidence="3 4">
    <name type="scientific">Bacillus timonensis</name>
    <dbReference type="NCBI Taxonomy" id="1033734"/>
    <lineage>
        <taxon>Bacteria</taxon>
        <taxon>Bacillati</taxon>
        <taxon>Bacillota</taxon>
        <taxon>Bacilli</taxon>
        <taxon>Bacillales</taxon>
        <taxon>Bacillaceae</taxon>
        <taxon>Bacillus</taxon>
    </lineage>
</organism>
<feature type="region of interest" description="Disordered" evidence="1">
    <location>
        <begin position="235"/>
        <end position="263"/>
    </location>
</feature>
<dbReference type="AlphaFoldDB" id="A0A4S3PZC2"/>
<keyword evidence="4" id="KW-1185">Reference proteome</keyword>
<feature type="region of interest" description="Disordered" evidence="1">
    <location>
        <begin position="120"/>
        <end position="152"/>
    </location>
</feature>
<dbReference type="OrthoDB" id="2427034at2"/>
<name>A0A4S3PZC2_9BACI</name>
<feature type="transmembrane region" description="Helical" evidence="2">
    <location>
        <begin position="12"/>
        <end position="31"/>
    </location>
</feature>
<comment type="caution">
    <text evidence="3">The sequence shown here is derived from an EMBL/GenBank/DDBJ whole genome shotgun (WGS) entry which is preliminary data.</text>
</comment>
<evidence type="ECO:0000313" key="3">
    <source>
        <dbReference type="EMBL" id="THE15300.1"/>
    </source>
</evidence>
<dbReference type="RefSeq" id="WP_136377625.1">
    <property type="nucleotide sequence ID" value="NZ_SLUB01000001.1"/>
</dbReference>
<evidence type="ECO:0000256" key="2">
    <source>
        <dbReference type="SAM" id="Phobius"/>
    </source>
</evidence>
<dbReference type="Gene3D" id="3.30.70.60">
    <property type="match status" value="1"/>
</dbReference>
<gene>
    <name evidence="3" type="ORF">E1I69_00175</name>
</gene>
<keyword evidence="2" id="KW-0472">Membrane</keyword>
<evidence type="ECO:0008006" key="5">
    <source>
        <dbReference type="Google" id="ProtNLM"/>
    </source>
</evidence>